<keyword evidence="10" id="KW-0969">Cilium</keyword>
<feature type="domain" description="Flagellar assembly protein FliH/Type III secretion system HrpE" evidence="9">
    <location>
        <begin position="105"/>
        <end position="233"/>
    </location>
</feature>
<dbReference type="InterPro" id="IPR018035">
    <property type="entry name" value="Flagellar_FliH/T3SS_HrpE"/>
</dbReference>
<evidence type="ECO:0000313" key="10">
    <source>
        <dbReference type="EMBL" id="UOQ85574.1"/>
    </source>
</evidence>
<dbReference type="PANTHER" id="PTHR34982">
    <property type="entry name" value="YOP PROTEINS TRANSLOCATION PROTEIN L"/>
    <property type="match status" value="1"/>
</dbReference>
<protein>
    <recommendedName>
        <fullName evidence="7">Flagellar assembly protein FliH</fullName>
    </recommendedName>
</protein>
<gene>
    <name evidence="10" type="primary">fliH</name>
    <name evidence="10" type="ORF">MUN87_01320</name>
</gene>
<dbReference type="RefSeq" id="WP_244745544.1">
    <property type="nucleotide sequence ID" value="NZ_CP095071.1"/>
</dbReference>
<evidence type="ECO:0000259" key="9">
    <source>
        <dbReference type="Pfam" id="PF02108"/>
    </source>
</evidence>
<evidence type="ECO:0000256" key="1">
    <source>
        <dbReference type="ARBA" id="ARBA00003041"/>
    </source>
</evidence>
<evidence type="ECO:0000256" key="7">
    <source>
        <dbReference type="NCBIfam" id="TIGR03825"/>
    </source>
</evidence>
<evidence type="ECO:0000256" key="6">
    <source>
        <dbReference type="ARBA" id="ARBA00023225"/>
    </source>
</evidence>
<proteinExistence type="inferred from homology"/>
<comment type="similarity">
    <text evidence="2">Belongs to the FliH family.</text>
</comment>
<keyword evidence="4" id="KW-1005">Bacterial flagellum biogenesis</keyword>
<keyword evidence="10" id="KW-0966">Cell projection</keyword>
<dbReference type="NCBIfam" id="TIGR03825">
    <property type="entry name" value="FliH_bacil"/>
    <property type="match status" value="1"/>
</dbReference>
<evidence type="ECO:0000256" key="3">
    <source>
        <dbReference type="ARBA" id="ARBA00022448"/>
    </source>
</evidence>
<keyword evidence="3" id="KW-0813">Transport</keyword>
<comment type="function">
    <text evidence="1">Needed for flagellar regrowth and assembly.</text>
</comment>
<dbReference type="InterPro" id="IPR051472">
    <property type="entry name" value="T3SS_Stator/FliH"/>
</dbReference>
<dbReference type="InterPro" id="IPR022524">
    <property type="entry name" value="FliH_Bacilli"/>
</dbReference>
<keyword evidence="6" id="KW-1006">Bacterial flagellum protein export</keyword>
<dbReference type="PANTHER" id="PTHR34982:SF1">
    <property type="entry name" value="FLAGELLAR ASSEMBLY PROTEIN FLIH"/>
    <property type="match status" value="1"/>
</dbReference>
<keyword evidence="10" id="KW-0282">Flagellum</keyword>
<feature type="coiled-coil region" evidence="8">
    <location>
        <begin position="50"/>
        <end position="81"/>
    </location>
</feature>
<evidence type="ECO:0000256" key="4">
    <source>
        <dbReference type="ARBA" id="ARBA00022795"/>
    </source>
</evidence>
<keyword evidence="11" id="KW-1185">Reference proteome</keyword>
<dbReference type="Proteomes" id="UP000831537">
    <property type="component" value="Chromosome"/>
</dbReference>
<evidence type="ECO:0000256" key="8">
    <source>
        <dbReference type="SAM" id="Coils"/>
    </source>
</evidence>
<dbReference type="Pfam" id="PF02108">
    <property type="entry name" value="FliH"/>
    <property type="match status" value="1"/>
</dbReference>
<accession>A0ABY4GMW8</accession>
<keyword evidence="8" id="KW-0175">Coiled coil</keyword>
<dbReference type="EMBL" id="CP095071">
    <property type="protein sequence ID" value="UOQ85574.1"/>
    <property type="molecule type" value="Genomic_DNA"/>
</dbReference>
<organism evidence="10 11">
    <name type="scientific">Gracilibacillus salinarum</name>
    <dbReference type="NCBI Taxonomy" id="2932255"/>
    <lineage>
        <taxon>Bacteria</taxon>
        <taxon>Bacillati</taxon>
        <taxon>Bacillota</taxon>
        <taxon>Bacilli</taxon>
        <taxon>Bacillales</taxon>
        <taxon>Bacillaceae</taxon>
        <taxon>Gracilibacillus</taxon>
    </lineage>
</organism>
<reference evidence="10 11" key="1">
    <citation type="submission" date="2022-04" db="EMBL/GenBank/DDBJ databases">
        <title>Gracilibacillus sp. isolated from saltern.</title>
        <authorList>
            <person name="Won M."/>
            <person name="Lee C.-M."/>
            <person name="Woen H.-Y."/>
            <person name="Kwon S.-W."/>
        </authorList>
    </citation>
    <scope>NUCLEOTIDE SEQUENCE [LARGE SCALE GENOMIC DNA]</scope>
    <source>
        <strain evidence="10 11">SSPM10-3</strain>
    </source>
</reference>
<sequence length="253" mass="29354">MSNYSLPKRQIQLRKVESPAARSEQKEVMTEKETITQQIADAKHQLNDTLQHTERLKLTAQQEIDKLRNDWEEERQQYIEQAQQEGYQQGFQQGKQDSTTQFQSLINQAEDVLRTANKEYHKIVAESDETILHLSLAVAEKVIQQSLEEDRAKFVGIAKSLMDQVKEHPAVTLFVSAQYYPVIQEYKEELNAILIKDIEFMIYPSSILAGEQIMIETPFGKIDASVDTQLEEIRNQLSYVVEEITREYTNDIE</sequence>
<keyword evidence="5" id="KW-0653">Protein transport</keyword>
<evidence type="ECO:0000313" key="11">
    <source>
        <dbReference type="Proteomes" id="UP000831537"/>
    </source>
</evidence>
<evidence type="ECO:0000256" key="2">
    <source>
        <dbReference type="ARBA" id="ARBA00006602"/>
    </source>
</evidence>
<name>A0ABY4GMW8_9BACI</name>
<evidence type="ECO:0000256" key="5">
    <source>
        <dbReference type="ARBA" id="ARBA00022927"/>
    </source>
</evidence>